<evidence type="ECO:0000256" key="2">
    <source>
        <dbReference type="PROSITE-ProRule" id="PRU00335"/>
    </source>
</evidence>
<dbReference type="InterPro" id="IPR050109">
    <property type="entry name" value="HTH-type_TetR-like_transc_reg"/>
</dbReference>
<feature type="DNA-binding region" description="H-T-H motif" evidence="2">
    <location>
        <begin position="45"/>
        <end position="64"/>
    </location>
</feature>
<dbReference type="Pfam" id="PF00440">
    <property type="entry name" value="TetR_N"/>
    <property type="match status" value="1"/>
</dbReference>
<keyword evidence="5" id="KW-1185">Reference proteome</keyword>
<evidence type="ECO:0000313" key="4">
    <source>
        <dbReference type="EMBL" id="NKX45957.1"/>
    </source>
</evidence>
<dbReference type="SUPFAM" id="SSF48498">
    <property type="entry name" value="Tetracyclin repressor-like, C-terminal domain"/>
    <property type="match status" value="1"/>
</dbReference>
<comment type="caution">
    <text evidence="4">The sequence shown here is derived from an EMBL/GenBank/DDBJ whole genome shotgun (WGS) entry which is preliminary data.</text>
</comment>
<dbReference type="PROSITE" id="PS50977">
    <property type="entry name" value="HTH_TETR_2"/>
    <property type="match status" value="1"/>
</dbReference>
<evidence type="ECO:0000313" key="5">
    <source>
        <dbReference type="Proteomes" id="UP000526408"/>
    </source>
</evidence>
<protein>
    <submittedName>
        <fullName evidence="4">TetR/AcrR family transcriptional regulator</fullName>
    </submittedName>
</protein>
<dbReference type="PRINTS" id="PR00455">
    <property type="entry name" value="HTHTETR"/>
</dbReference>
<proteinExistence type="predicted"/>
<organism evidence="4 5">
    <name type="scientific">Roseicyclus persicicus</name>
    <dbReference type="NCBI Taxonomy" id="2650661"/>
    <lineage>
        <taxon>Bacteria</taxon>
        <taxon>Pseudomonadati</taxon>
        <taxon>Pseudomonadota</taxon>
        <taxon>Alphaproteobacteria</taxon>
        <taxon>Rhodobacterales</taxon>
        <taxon>Roseobacteraceae</taxon>
        <taxon>Roseicyclus</taxon>
    </lineage>
</organism>
<dbReference type="EMBL" id="JAAZQQ010000005">
    <property type="protein sequence ID" value="NKX45957.1"/>
    <property type="molecule type" value="Genomic_DNA"/>
</dbReference>
<keyword evidence="1 2" id="KW-0238">DNA-binding</keyword>
<dbReference type="RefSeq" id="WP_168624328.1">
    <property type="nucleotide sequence ID" value="NZ_JAAZQQ010000005.1"/>
</dbReference>
<dbReference type="Pfam" id="PF17938">
    <property type="entry name" value="TetR_C_29"/>
    <property type="match status" value="1"/>
</dbReference>
<sequence length="223" mass="25252">MENAAKTKEDRPRRSGWKQNPEAVQADILRVALEVFARNGLSGARVEEIAARTRTSKRMIYYYFGDKEGLYLRSLEEAYRSVRAQEAALDLEGLGPVDALRRLVEFTFDHHRQNEDFIRLVMIENIHKARFLENSKAIRDLNKGVIASLERVIARGKAEGLFRADVDPLAVHWQISALSFFNVSNRSTFTKVFGDRLSDDAGQAMLKEQAVRAVLGAVTVAER</sequence>
<dbReference type="Gene3D" id="1.10.357.10">
    <property type="entry name" value="Tetracycline Repressor, domain 2"/>
    <property type="match status" value="1"/>
</dbReference>
<dbReference type="InterPro" id="IPR009057">
    <property type="entry name" value="Homeodomain-like_sf"/>
</dbReference>
<gene>
    <name evidence="4" type="ORF">HCU73_15285</name>
</gene>
<accession>A0A7X6JXV4</accession>
<dbReference type="GO" id="GO:0003677">
    <property type="term" value="F:DNA binding"/>
    <property type="evidence" value="ECO:0007669"/>
    <property type="project" value="UniProtKB-UniRule"/>
</dbReference>
<evidence type="ECO:0000256" key="1">
    <source>
        <dbReference type="ARBA" id="ARBA00023125"/>
    </source>
</evidence>
<name>A0A7X6JXV4_9RHOB</name>
<dbReference type="PANTHER" id="PTHR30328:SF54">
    <property type="entry name" value="HTH-TYPE TRANSCRIPTIONAL REPRESSOR SCO4008"/>
    <property type="match status" value="1"/>
</dbReference>
<dbReference type="PANTHER" id="PTHR30328">
    <property type="entry name" value="TRANSCRIPTIONAL REPRESSOR"/>
    <property type="match status" value="1"/>
</dbReference>
<reference evidence="4 5" key="1">
    <citation type="submission" date="2020-04" db="EMBL/GenBank/DDBJ databases">
        <authorList>
            <person name="Yoon J."/>
        </authorList>
    </citation>
    <scope>NUCLEOTIDE SEQUENCE [LARGE SCALE GENOMIC DNA]</scope>
    <source>
        <strain evidence="4 5">KMU-115</strain>
    </source>
</reference>
<dbReference type="InterPro" id="IPR001647">
    <property type="entry name" value="HTH_TetR"/>
</dbReference>
<dbReference type="InterPro" id="IPR036271">
    <property type="entry name" value="Tet_transcr_reg_TetR-rel_C_sf"/>
</dbReference>
<evidence type="ECO:0000259" key="3">
    <source>
        <dbReference type="PROSITE" id="PS50977"/>
    </source>
</evidence>
<dbReference type="AlphaFoldDB" id="A0A7X6JXV4"/>
<feature type="domain" description="HTH tetR-type" evidence="3">
    <location>
        <begin position="22"/>
        <end position="82"/>
    </location>
</feature>
<dbReference type="SUPFAM" id="SSF46689">
    <property type="entry name" value="Homeodomain-like"/>
    <property type="match status" value="1"/>
</dbReference>
<dbReference type="Proteomes" id="UP000526408">
    <property type="component" value="Unassembled WGS sequence"/>
</dbReference>
<dbReference type="InterPro" id="IPR041474">
    <property type="entry name" value="NicS_C"/>
</dbReference>